<feature type="transmembrane region" description="Helical" evidence="7">
    <location>
        <begin position="341"/>
        <end position="367"/>
    </location>
</feature>
<dbReference type="RefSeq" id="XP_051444716.1">
    <property type="nucleotide sequence ID" value="XM_051584778.1"/>
</dbReference>
<evidence type="ECO:0000313" key="8">
    <source>
        <dbReference type="EMBL" id="KAI8579712.1"/>
    </source>
</evidence>
<protein>
    <recommendedName>
        <fullName evidence="10">Amino acid transporter</fullName>
    </recommendedName>
</protein>
<keyword evidence="9" id="KW-1185">Reference proteome</keyword>
<reference evidence="8" key="1">
    <citation type="submission" date="2021-06" db="EMBL/GenBank/DDBJ databases">
        <authorList>
            <consortium name="DOE Joint Genome Institute"/>
            <person name="Mondo S.J."/>
            <person name="Amses K.R."/>
            <person name="Simmons D.R."/>
            <person name="Longcore J.E."/>
            <person name="Seto K."/>
            <person name="Alves G.H."/>
            <person name="Bonds A.E."/>
            <person name="Quandt C.A."/>
            <person name="Davis W.J."/>
            <person name="Chang Y."/>
            <person name="Letcher P.M."/>
            <person name="Powell M.J."/>
            <person name="Kuo A."/>
            <person name="Labutti K."/>
            <person name="Pangilinan J."/>
            <person name="Andreopoulos W."/>
            <person name="Tritt A."/>
            <person name="Riley R."/>
            <person name="Hundley H."/>
            <person name="Johnson J."/>
            <person name="Lipzen A."/>
            <person name="Barry K."/>
            <person name="Berbee M.L."/>
            <person name="Buchler N.E."/>
            <person name="Grigoriev I.V."/>
            <person name="Spatafora J.W."/>
            <person name="Stajich J.E."/>
            <person name="James T.Y."/>
        </authorList>
    </citation>
    <scope>NUCLEOTIDE SEQUENCE</scope>
    <source>
        <strain evidence="8">AG</strain>
    </source>
</reference>
<feature type="transmembrane region" description="Helical" evidence="7">
    <location>
        <begin position="54"/>
        <end position="78"/>
    </location>
</feature>
<keyword evidence="5 7" id="KW-0472">Membrane</keyword>
<keyword evidence="4 7" id="KW-1133">Transmembrane helix</keyword>
<feature type="transmembrane region" description="Helical" evidence="7">
    <location>
        <begin position="284"/>
        <end position="305"/>
    </location>
</feature>
<dbReference type="PIRSF" id="PIRSF006060">
    <property type="entry name" value="AA_transporter"/>
    <property type="match status" value="1"/>
</dbReference>
<evidence type="ECO:0000256" key="4">
    <source>
        <dbReference type="ARBA" id="ARBA00022989"/>
    </source>
</evidence>
<feature type="transmembrane region" description="Helical" evidence="7">
    <location>
        <begin position="388"/>
        <end position="411"/>
    </location>
</feature>
<feature type="region of interest" description="Disordered" evidence="6">
    <location>
        <begin position="545"/>
        <end position="579"/>
    </location>
</feature>
<keyword evidence="3 7" id="KW-0812">Transmembrane</keyword>
<organism evidence="8 9">
    <name type="scientific">Umbelopsis ramanniana AG</name>
    <dbReference type="NCBI Taxonomy" id="1314678"/>
    <lineage>
        <taxon>Eukaryota</taxon>
        <taxon>Fungi</taxon>
        <taxon>Fungi incertae sedis</taxon>
        <taxon>Mucoromycota</taxon>
        <taxon>Mucoromycotina</taxon>
        <taxon>Umbelopsidomycetes</taxon>
        <taxon>Umbelopsidales</taxon>
        <taxon>Umbelopsidaceae</taxon>
        <taxon>Umbelopsis</taxon>
    </lineage>
</organism>
<evidence type="ECO:0000256" key="5">
    <source>
        <dbReference type="ARBA" id="ARBA00023136"/>
    </source>
</evidence>
<dbReference type="PANTHER" id="PTHR45649">
    <property type="entry name" value="AMINO-ACID PERMEASE BAT1"/>
    <property type="match status" value="1"/>
</dbReference>
<evidence type="ECO:0000256" key="2">
    <source>
        <dbReference type="ARBA" id="ARBA00022448"/>
    </source>
</evidence>
<dbReference type="GO" id="GO:0022857">
    <property type="term" value="F:transmembrane transporter activity"/>
    <property type="evidence" value="ECO:0007669"/>
    <property type="project" value="InterPro"/>
</dbReference>
<dbReference type="InterPro" id="IPR002293">
    <property type="entry name" value="AA/rel_permease1"/>
</dbReference>
<evidence type="ECO:0000256" key="1">
    <source>
        <dbReference type="ARBA" id="ARBA00004141"/>
    </source>
</evidence>
<evidence type="ECO:0000313" key="9">
    <source>
        <dbReference type="Proteomes" id="UP001206595"/>
    </source>
</evidence>
<feature type="transmembrane region" description="Helical" evidence="7">
    <location>
        <begin position="179"/>
        <end position="199"/>
    </location>
</feature>
<evidence type="ECO:0000256" key="7">
    <source>
        <dbReference type="SAM" id="Phobius"/>
    </source>
</evidence>
<keyword evidence="2" id="KW-0813">Transport</keyword>
<proteinExistence type="predicted"/>
<name>A0AAD5EA97_UMBRA</name>
<accession>A0AAD5EA97</accession>
<feature type="transmembrane region" description="Helical" evidence="7">
    <location>
        <begin position="211"/>
        <end position="231"/>
    </location>
</feature>
<gene>
    <name evidence="8" type="ORF">K450DRAFT_209931</name>
</gene>
<dbReference type="EMBL" id="MU620918">
    <property type="protein sequence ID" value="KAI8579712.1"/>
    <property type="molecule type" value="Genomic_DNA"/>
</dbReference>
<dbReference type="AlphaFoldDB" id="A0AAD5EA97"/>
<feature type="transmembrane region" description="Helical" evidence="7">
    <location>
        <begin position="251"/>
        <end position="272"/>
    </location>
</feature>
<dbReference type="GO" id="GO:0016020">
    <property type="term" value="C:membrane"/>
    <property type="evidence" value="ECO:0007669"/>
    <property type="project" value="UniProtKB-SubCell"/>
</dbReference>
<dbReference type="Pfam" id="PF13520">
    <property type="entry name" value="AA_permease_2"/>
    <property type="match status" value="1"/>
</dbReference>
<comment type="caution">
    <text evidence="8">The sequence shown here is derived from an EMBL/GenBank/DDBJ whole genome shotgun (WGS) entry which is preliminary data.</text>
</comment>
<dbReference type="Proteomes" id="UP001206595">
    <property type="component" value="Unassembled WGS sequence"/>
</dbReference>
<feature type="transmembrane region" description="Helical" evidence="7">
    <location>
        <begin position="90"/>
        <end position="123"/>
    </location>
</feature>
<sequence length="579" mass="63604">MGLVPTAAGHRLQHDESRLESNGSVTILENEHARNADELLLESLGYKQEMKRDISLVSTFAIAFGCCSILSGLTPLWGSAMMSGGSVAVIWGWMAVSVLTFLVGLSLAEICSAYPVTGGLYIWVSRLAPKEWVPLACWLTGWFNWLGLTVAITSADLGISQYIASIIAINNPDYNASIYWQYGIFLVILFAHGMINSMHIKYNGIFNQVSLWWHIIGTLLIIIVALALTPNKPSAKWVFTYFENDTGFPDGYAFLIGLLQSQYTLSGYDSAAHMSEETRGASKGAPYGILLSIGTASVVGLAFLLSVNFCVQDFQAQIVNASITPEMTQVFLDGVGYNWTIVFVTIIMGAMFFSGSALTLGSSRMVFAFSRDGAMPFSKYLYRLNPWTLAPVYAVWGNILFAAIVGLLFIINDTAFSAIVSVNTIASSLAYLIPITLKVTVARKKFERGPFHLGPFSTVINVISIAWILLTSALFICPTEAPVTAFNMNYAIVVLAFVVLLSVSYYHFRARRWFNGPKQISIEEQEREQQLAALGQDEKLKNLHSHLHDHGEASDMTTPDSASGDLKYNGARVEQVDRS</sequence>
<comment type="subcellular location">
    <subcellularLocation>
        <location evidence="1">Membrane</location>
        <topology evidence="1">Multi-pass membrane protein</topology>
    </subcellularLocation>
</comment>
<evidence type="ECO:0000256" key="3">
    <source>
        <dbReference type="ARBA" id="ARBA00022692"/>
    </source>
</evidence>
<feature type="transmembrane region" description="Helical" evidence="7">
    <location>
        <begin position="488"/>
        <end position="508"/>
    </location>
</feature>
<feature type="transmembrane region" description="Helical" evidence="7">
    <location>
        <begin position="135"/>
        <end position="159"/>
    </location>
</feature>
<feature type="transmembrane region" description="Helical" evidence="7">
    <location>
        <begin position="417"/>
        <end position="441"/>
    </location>
</feature>
<feature type="transmembrane region" description="Helical" evidence="7">
    <location>
        <begin position="453"/>
        <end position="476"/>
    </location>
</feature>
<dbReference type="PANTHER" id="PTHR45649:SF26">
    <property type="entry name" value="OS04G0435100 PROTEIN"/>
    <property type="match status" value="1"/>
</dbReference>
<dbReference type="Gene3D" id="1.20.1740.10">
    <property type="entry name" value="Amino acid/polyamine transporter I"/>
    <property type="match status" value="1"/>
</dbReference>
<reference evidence="8" key="2">
    <citation type="journal article" date="2022" name="Proc. Natl. Acad. Sci. U.S.A.">
        <title>Diploid-dominant life cycles characterize the early evolution of Fungi.</title>
        <authorList>
            <person name="Amses K.R."/>
            <person name="Simmons D.R."/>
            <person name="Longcore J.E."/>
            <person name="Mondo S.J."/>
            <person name="Seto K."/>
            <person name="Jeronimo G.H."/>
            <person name="Bonds A.E."/>
            <person name="Quandt C.A."/>
            <person name="Davis W.J."/>
            <person name="Chang Y."/>
            <person name="Federici B.A."/>
            <person name="Kuo A."/>
            <person name="LaButti K."/>
            <person name="Pangilinan J."/>
            <person name="Andreopoulos W."/>
            <person name="Tritt A."/>
            <person name="Riley R."/>
            <person name="Hundley H."/>
            <person name="Johnson J."/>
            <person name="Lipzen A."/>
            <person name="Barry K."/>
            <person name="Lang B.F."/>
            <person name="Cuomo C.A."/>
            <person name="Buchler N.E."/>
            <person name="Grigoriev I.V."/>
            <person name="Spatafora J.W."/>
            <person name="Stajich J.E."/>
            <person name="James T.Y."/>
        </authorList>
    </citation>
    <scope>NUCLEOTIDE SEQUENCE</scope>
    <source>
        <strain evidence="8">AG</strain>
    </source>
</reference>
<dbReference type="GeneID" id="75910128"/>
<evidence type="ECO:0000256" key="6">
    <source>
        <dbReference type="SAM" id="MobiDB-lite"/>
    </source>
</evidence>
<evidence type="ECO:0008006" key="10">
    <source>
        <dbReference type="Google" id="ProtNLM"/>
    </source>
</evidence>